<gene>
    <name evidence="1" type="ORF">BDD14_3713</name>
</gene>
<protein>
    <submittedName>
        <fullName evidence="1">Uncharacterized protein</fullName>
    </submittedName>
</protein>
<dbReference type="AlphaFoldDB" id="A0A4V2G4T4"/>
<sequence>MLALLHRLFEFFLVISKQSMNLVVRFVADSVNLRTELLARSVRILIKQRLNLIVVLVKQGSDLLLLFRSQLQIFRKPSKFLVNRLSRMEMLKLLTRGGLPPIVLSYGRAGHSEYEHNPICKRERSISHGQQPP</sequence>
<dbReference type="Proteomes" id="UP000292958">
    <property type="component" value="Unassembled WGS sequence"/>
</dbReference>
<dbReference type="EMBL" id="SHKW01000001">
    <property type="protein sequence ID" value="RZU42166.1"/>
    <property type="molecule type" value="Genomic_DNA"/>
</dbReference>
<evidence type="ECO:0000313" key="2">
    <source>
        <dbReference type="Proteomes" id="UP000292958"/>
    </source>
</evidence>
<reference evidence="1 2" key="1">
    <citation type="submission" date="2019-02" db="EMBL/GenBank/DDBJ databases">
        <title>Genomic Encyclopedia of Archaeal and Bacterial Type Strains, Phase II (KMG-II): from individual species to whole genera.</title>
        <authorList>
            <person name="Goeker M."/>
        </authorList>
    </citation>
    <scope>NUCLEOTIDE SEQUENCE [LARGE SCALE GENOMIC DNA]</scope>
    <source>
        <strain evidence="1 2">DSM 18101</strain>
    </source>
</reference>
<evidence type="ECO:0000313" key="1">
    <source>
        <dbReference type="EMBL" id="RZU42166.1"/>
    </source>
</evidence>
<keyword evidence="2" id="KW-1185">Reference proteome</keyword>
<comment type="caution">
    <text evidence="1">The sequence shown here is derived from an EMBL/GenBank/DDBJ whole genome shotgun (WGS) entry which is preliminary data.</text>
</comment>
<accession>A0A4V2G4T4</accession>
<proteinExistence type="predicted"/>
<organism evidence="1 2">
    <name type="scientific">Edaphobacter modestus</name>
    <dbReference type="NCBI Taxonomy" id="388466"/>
    <lineage>
        <taxon>Bacteria</taxon>
        <taxon>Pseudomonadati</taxon>
        <taxon>Acidobacteriota</taxon>
        <taxon>Terriglobia</taxon>
        <taxon>Terriglobales</taxon>
        <taxon>Acidobacteriaceae</taxon>
        <taxon>Edaphobacter</taxon>
    </lineage>
</organism>
<name>A0A4V2G4T4_9BACT</name>